<proteinExistence type="predicted"/>
<keyword evidence="2" id="KW-1185">Reference proteome</keyword>
<dbReference type="AlphaFoldDB" id="A0A9W7J713"/>
<reference evidence="1" key="1">
    <citation type="submission" date="2023-05" db="EMBL/GenBank/DDBJ databases">
        <title>Genome and transcriptome analyses reveal genes involved in the formation of fine ridges on petal epidermal cells in Hibiscus trionum.</title>
        <authorList>
            <person name="Koshimizu S."/>
            <person name="Masuda S."/>
            <person name="Ishii T."/>
            <person name="Shirasu K."/>
            <person name="Hoshino A."/>
            <person name="Arita M."/>
        </authorList>
    </citation>
    <scope>NUCLEOTIDE SEQUENCE</scope>
    <source>
        <strain evidence="1">Hamamatsu line</strain>
    </source>
</reference>
<protein>
    <submittedName>
        <fullName evidence="1">Uncharacterized protein</fullName>
    </submittedName>
</protein>
<evidence type="ECO:0000313" key="2">
    <source>
        <dbReference type="Proteomes" id="UP001165190"/>
    </source>
</evidence>
<name>A0A9W7J713_HIBTR</name>
<comment type="caution">
    <text evidence="1">The sequence shown here is derived from an EMBL/GenBank/DDBJ whole genome shotgun (WGS) entry which is preliminary data.</text>
</comment>
<gene>
    <name evidence="1" type="ORF">HRI_004422000</name>
</gene>
<organism evidence="1 2">
    <name type="scientific">Hibiscus trionum</name>
    <name type="common">Flower of an hour</name>
    <dbReference type="NCBI Taxonomy" id="183268"/>
    <lineage>
        <taxon>Eukaryota</taxon>
        <taxon>Viridiplantae</taxon>
        <taxon>Streptophyta</taxon>
        <taxon>Embryophyta</taxon>
        <taxon>Tracheophyta</taxon>
        <taxon>Spermatophyta</taxon>
        <taxon>Magnoliopsida</taxon>
        <taxon>eudicotyledons</taxon>
        <taxon>Gunneridae</taxon>
        <taxon>Pentapetalae</taxon>
        <taxon>rosids</taxon>
        <taxon>malvids</taxon>
        <taxon>Malvales</taxon>
        <taxon>Malvaceae</taxon>
        <taxon>Malvoideae</taxon>
        <taxon>Hibiscus</taxon>
    </lineage>
</organism>
<dbReference type="EMBL" id="BSYR01000048">
    <property type="protein sequence ID" value="GMJ07528.1"/>
    <property type="molecule type" value="Genomic_DNA"/>
</dbReference>
<sequence length="80" mass="8753">MGYVKTQNSTPFFLSSFKQKGRSGLSLIFHTLKQLLTPTTTINSDLFLSSPFTSRPLSVTLQGLLDVGLNCLKTLLGGFK</sequence>
<evidence type="ECO:0000313" key="1">
    <source>
        <dbReference type="EMBL" id="GMJ07528.1"/>
    </source>
</evidence>
<dbReference type="Proteomes" id="UP001165190">
    <property type="component" value="Unassembled WGS sequence"/>
</dbReference>
<accession>A0A9W7J713</accession>